<dbReference type="AlphaFoldDB" id="A0A1H6KTP3"/>
<evidence type="ECO:0000313" key="3">
    <source>
        <dbReference type="Proteomes" id="UP000176204"/>
    </source>
</evidence>
<dbReference type="Proteomes" id="UP000176204">
    <property type="component" value="Chromosome I"/>
</dbReference>
<protein>
    <submittedName>
        <fullName evidence="2">Lipocalin-like</fullName>
    </submittedName>
</protein>
<accession>A0A1H6KTP3</accession>
<dbReference type="Gene3D" id="2.40.128.280">
    <property type="match status" value="1"/>
</dbReference>
<gene>
    <name evidence="2" type="ORF">PYTT_0780</name>
</gene>
<dbReference type="InterPro" id="IPR024311">
    <property type="entry name" value="Lipocalin-like"/>
</dbReference>
<keyword evidence="3" id="KW-1185">Reference proteome</keyword>
<dbReference type="EMBL" id="LT629973">
    <property type="protein sequence ID" value="SEH79232.1"/>
    <property type="molecule type" value="Genomic_DNA"/>
</dbReference>
<organism evidence="2 3">
    <name type="scientific">Akkermansia glycaniphila</name>
    <dbReference type="NCBI Taxonomy" id="1679444"/>
    <lineage>
        <taxon>Bacteria</taxon>
        <taxon>Pseudomonadati</taxon>
        <taxon>Verrucomicrobiota</taxon>
        <taxon>Verrucomicrobiia</taxon>
        <taxon>Verrucomicrobiales</taxon>
        <taxon>Akkermansiaceae</taxon>
        <taxon>Akkermansia</taxon>
    </lineage>
</organism>
<reference evidence="3" key="1">
    <citation type="submission" date="2016-09" db="EMBL/GenBank/DDBJ databases">
        <authorList>
            <person name="Koehorst J."/>
        </authorList>
    </citation>
    <scope>NUCLEOTIDE SEQUENCE [LARGE SCALE GENOMIC DNA]</scope>
</reference>
<sequence length="104" mass="11411">MPVPGQPGKVQGFRLEEGGKASSINMATLVYEGWKRDGDVLTVSGKSVGNRQTIPFTENFRIVKLSRIGYAKGNVDALQKKIPSKGLLLEKAKDGTILFRYKKS</sequence>
<dbReference type="Pfam" id="PF12702">
    <property type="entry name" value="Lipocalin_3"/>
    <property type="match status" value="1"/>
</dbReference>
<name>A0A1H6KTP3_9BACT</name>
<proteinExistence type="predicted"/>
<feature type="domain" description="Lipocalin-like" evidence="1">
    <location>
        <begin position="1"/>
        <end position="67"/>
    </location>
</feature>
<evidence type="ECO:0000259" key="1">
    <source>
        <dbReference type="Pfam" id="PF12702"/>
    </source>
</evidence>
<evidence type="ECO:0000313" key="2">
    <source>
        <dbReference type="EMBL" id="SEH79232.1"/>
    </source>
</evidence>
<dbReference type="KEGG" id="agl:PYTT_0780"/>